<evidence type="ECO:0000256" key="2">
    <source>
        <dbReference type="ARBA" id="ARBA00006789"/>
    </source>
</evidence>
<dbReference type="InterPro" id="IPR042160">
    <property type="entry name" value="HD-Zip_IV"/>
</dbReference>
<reference evidence="15" key="1">
    <citation type="journal article" date="2024" name="IScience">
        <title>Strigolactones Initiate the Formation of Haustorium-like Structures in Castilleja.</title>
        <authorList>
            <person name="Buerger M."/>
            <person name="Peterson D."/>
            <person name="Chory J."/>
        </authorList>
    </citation>
    <scope>NUCLEOTIDE SEQUENCE [LARGE SCALE GENOMIC DNA]</scope>
</reference>
<dbReference type="Proteomes" id="UP001632038">
    <property type="component" value="Unassembled WGS sequence"/>
</dbReference>
<dbReference type="Pfam" id="PF00046">
    <property type="entry name" value="Homeodomain"/>
    <property type="match status" value="1"/>
</dbReference>
<dbReference type="GO" id="GO:0005634">
    <property type="term" value="C:nucleus"/>
    <property type="evidence" value="ECO:0007669"/>
    <property type="project" value="UniProtKB-SubCell"/>
</dbReference>
<keyword evidence="3" id="KW-0805">Transcription regulation</keyword>
<evidence type="ECO:0000256" key="5">
    <source>
        <dbReference type="ARBA" id="ARBA00023125"/>
    </source>
</evidence>
<evidence type="ECO:0000256" key="8">
    <source>
        <dbReference type="ARBA" id="ARBA00023242"/>
    </source>
</evidence>
<evidence type="ECO:0000313" key="14">
    <source>
        <dbReference type="EMBL" id="KAL3652645.1"/>
    </source>
</evidence>
<proteinExistence type="inferred from homology"/>
<name>A0ABD3EHP4_9LAMI</name>
<dbReference type="InterPro" id="IPR001356">
    <property type="entry name" value="HD"/>
</dbReference>
<keyword evidence="5 9" id="KW-0238">DNA-binding</keyword>
<evidence type="ECO:0000256" key="6">
    <source>
        <dbReference type="ARBA" id="ARBA00023155"/>
    </source>
</evidence>
<dbReference type="AlphaFoldDB" id="A0ABD3EHP4"/>
<protein>
    <submittedName>
        <fullName evidence="14">Homeobox-leucine zipper protein roc7</fullName>
    </submittedName>
</protein>
<dbReference type="PANTHER" id="PTHR45654:SF77">
    <property type="entry name" value="HOMEOBOX-LEUCINE ZIPPER PROTEIN MERISTEM L1"/>
    <property type="match status" value="1"/>
</dbReference>
<evidence type="ECO:0000256" key="9">
    <source>
        <dbReference type="PROSITE-ProRule" id="PRU00108"/>
    </source>
</evidence>
<evidence type="ECO:0000256" key="3">
    <source>
        <dbReference type="ARBA" id="ARBA00023015"/>
    </source>
</evidence>
<keyword evidence="7" id="KW-0804">Transcription</keyword>
<dbReference type="GO" id="GO:0003677">
    <property type="term" value="F:DNA binding"/>
    <property type="evidence" value="ECO:0007669"/>
    <property type="project" value="UniProtKB-UniRule"/>
</dbReference>
<keyword evidence="6 9" id="KW-0371">Homeobox</keyword>
<dbReference type="SMART" id="SM00389">
    <property type="entry name" value="HOX"/>
    <property type="match status" value="1"/>
</dbReference>
<sequence>MSGSGEAHRAVKEEVDIKSGGEPVEINPPENTPKRKRYNRHTPQQIQAMEEFFRDCPHPDNIQRAELSQGIGIDPLQVKFWFQNKRTQLKTKHERQQNTNLRAKNERLRAENARLNEALANASCPSCGRMAAIGDKLLDERHLRMDNARLRYEIYRIQEQQQTMSQAFN</sequence>
<gene>
    <name evidence="14" type="primary">ROC7</name>
    <name evidence="14" type="ORF">CASFOL_002326</name>
</gene>
<keyword evidence="4 11" id="KW-0175">Coiled coil</keyword>
<comment type="caution">
    <text evidence="14">The sequence shown here is derived from an EMBL/GenBank/DDBJ whole genome shotgun (WGS) entry which is preliminary data.</text>
</comment>
<evidence type="ECO:0000259" key="13">
    <source>
        <dbReference type="PROSITE" id="PS50071"/>
    </source>
</evidence>
<evidence type="ECO:0000256" key="11">
    <source>
        <dbReference type="SAM" id="Coils"/>
    </source>
</evidence>
<keyword evidence="8 9" id="KW-0539">Nucleus</keyword>
<dbReference type="PANTHER" id="PTHR45654">
    <property type="entry name" value="HOMEOBOX-LEUCINE ZIPPER PROTEIN MERISTEM L1"/>
    <property type="match status" value="1"/>
</dbReference>
<feature type="region of interest" description="Disordered" evidence="12">
    <location>
        <begin position="1"/>
        <end position="38"/>
    </location>
</feature>
<comment type="similarity">
    <text evidence="2">Belongs to the HD-ZIP homeobox family. Class IV subfamily.</text>
</comment>
<dbReference type="FunFam" id="1.10.10.60:FF:000229">
    <property type="entry name" value="Homeobox-leucine zipper protein HDG1"/>
    <property type="match status" value="1"/>
</dbReference>
<dbReference type="PROSITE" id="PS50071">
    <property type="entry name" value="HOMEOBOX_2"/>
    <property type="match status" value="1"/>
</dbReference>
<evidence type="ECO:0000313" key="15">
    <source>
        <dbReference type="Proteomes" id="UP001632038"/>
    </source>
</evidence>
<dbReference type="CDD" id="cd00086">
    <property type="entry name" value="homeodomain"/>
    <property type="match status" value="1"/>
</dbReference>
<evidence type="ECO:0000256" key="7">
    <source>
        <dbReference type="ARBA" id="ARBA00023163"/>
    </source>
</evidence>
<comment type="subcellular location">
    <subcellularLocation>
        <location evidence="1 9 10">Nucleus</location>
    </subcellularLocation>
</comment>
<evidence type="ECO:0000256" key="1">
    <source>
        <dbReference type="ARBA" id="ARBA00004123"/>
    </source>
</evidence>
<feature type="coiled-coil region" evidence="11">
    <location>
        <begin position="86"/>
        <end position="121"/>
    </location>
</feature>
<feature type="domain" description="Homeobox" evidence="13">
    <location>
        <begin position="32"/>
        <end position="92"/>
    </location>
</feature>
<accession>A0ABD3EHP4</accession>
<evidence type="ECO:0000256" key="10">
    <source>
        <dbReference type="RuleBase" id="RU000682"/>
    </source>
</evidence>
<dbReference type="SUPFAM" id="SSF46689">
    <property type="entry name" value="Homeodomain-like"/>
    <property type="match status" value="1"/>
</dbReference>
<dbReference type="EMBL" id="JAVIJP010000005">
    <property type="protein sequence ID" value="KAL3652645.1"/>
    <property type="molecule type" value="Genomic_DNA"/>
</dbReference>
<dbReference type="InterPro" id="IPR017970">
    <property type="entry name" value="Homeobox_CS"/>
</dbReference>
<evidence type="ECO:0000256" key="12">
    <source>
        <dbReference type="SAM" id="MobiDB-lite"/>
    </source>
</evidence>
<organism evidence="14 15">
    <name type="scientific">Castilleja foliolosa</name>
    <dbReference type="NCBI Taxonomy" id="1961234"/>
    <lineage>
        <taxon>Eukaryota</taxon>
        <taxon>Viridiplantae</taxon>
        <taxon>Streptophyta</taxon>
        <taxon>Embryophyta</taxon>
        <taxon>Tracheophyta</taxon>
        <taxon>Spermatophyta</taxon>
        <taxon>Magnoliopsida</taxon>
        <taxon>eudicotyledons</taxon>
        <taxon>Gunneridae</taxon>
        <taxon>Pentapetalae</taxon>
        <taxon>asterids</taxon>
        <taxon>lamiids</taxon>
        <taxon>Lamiales</taxon>
        <taxon>Orobanchaceae</taxon>
        <taxon>Pedicularideae</taxon>
        <taxon>Castillejinae</taxon>
        <taxon>Castilleja</taxon>
    </lineage>
</organism>
<keyword evidence="15" id="KW-1185">Reference proteome</keyword>
<feature type="DNA-binding region" description="Homeobox" evidence="9">
    <location>
        <begin position="34"/>
        <end position="93"/>
    </location>
</feature>
<feature type="compositionally biased region" description="Basic and acidic residues" evidence="12">
    <location>
        <begin position="1"/>
        <end position="19"/>
    </location>
</feature>
<dbReference type="InterPro" id="IPR009057">
    <property type="entry name" value="Homeodomain-like_sf"/>
</dbReference>
<evidence type="ECO:0000256" key="4">
    <source>
        <dbReference type="ARBA" id="ARBA00023054"/>
    </source>
</evidence>
<dbReference type="Gene3D" id="1.10.10.60">
    <property type="entry name" value="Homeodomain-like"/>
    <property type="match status" value="1"/>
</dbReference>
<dbReference type="PROSITE" id="PS00027">
    <property type="entry name" value="HOMEOBOX_1"/>
    <property type="match status" value="1"/>
</dbReference>